<sequence length="101" mass="11867">MSVEWVCKLIGILQSAQIIKSQYFAGKCRSFIGRHLFSRLTCHRWENFAKLSILICDLTSVADRFKSDMRQYFRIVVPHSYVYFFKRNYACGELVSIICTI</sequence>
<reference evidence="2" key="1">
    <citation type="submission" date="2017-02" db="UniProtKB">
        <authorList>
            <consortium name="WormBaseParasite"/>
        </authorList>
    </citation>
    <scope>IDENTIFICATION</scope>
</reference>
<dbReference type="WBParaSite" id="ALUE_0001024801-mRNA-1">
    <property type="protein sequence ID" value="ALUE_0001024801-mRNA-1"/>
    <property type="gene ID" value="ALUE_0001024801"/>
</dbReference>
<name>A0A0M3I1P5_ASCLU</name>
<evidence type="ECO:0000313" key="1">
    <source>
        <dbReference type="Proteomes" id="UP000036681"/>
    </source>
</evidence>
<protein>
    <submittedName>
        <fullName evidence="2">Secreted protein</fullName>
    </submittedName>
</protein>
<keyword evidence="1" id="KW-1185">Reference proteome</keyword>
<dbReference type="Proteomes" id="UP000036681">
    <property type="component" value="Unplaced"/>
</dbReference>
<proteinExistence type="predicted"/>
<dbReference type="AlphaFoldDB" id="A0A0M3I1P5"/>
<organism evidence="1 2">
    <name type="scientific">Ascaris lumbricoides</name>
    <name type="common">Giant roundworm</name>
    <dbReference type="NCBI Taxonomy" id="6252"/>
    <lineage>
        <taxon>Eukaryota</taxon>
        <taxon>Metazoa</taxon>
        <taxon>Ecdysozoa</taxon>
        <taxon>Nematoda</taxon>
        <taxon>Chromadorea</taxon>
        <taxon>Rhabditida</taxon>
        <taxon>Spirurina</taxon>
        <taxon>Ascaridomorpha</taxon>
        <taxon>Ascaridoidea</taxon>
        <taxon>Ascarididae</taxon>
        <taxon>Ascaris</taxon>
    </lineage>
</organism>
<accession>A0A0M3I1P5</accession>
<evidence type="ECO:0000313" key="2">
    <source>
        <dbReference type="WBParaSite" id="ALUE_0001024801-mRNA-1"/>
    </source>
</evidence>